<sequence length="50" mass="5302">MIITIMTLLRAVAGAVAVSGAIAEVVVAAAVVAEIKKNKGLTQDRIIWYY</sequence>
<dbReference type="Proteomes" id="UP000615455">
    <property type="component" value="Unassembled WGS sequence"/>
</dbReference>
<gene>
    <name evidence="1" type="ORF">GCM10008018_67450</name>
</gene>
<dbReference type="EMBL" id="BMHE01000068">
    <property type="protein sequence ID" value="GGA12991.1"/>
    <property type="molecule type" value="Genomic_DNA"/>
</dbReference>
<keyword evidence="2" id="KW-1185">Reference proteome</keyword>
<reference evidence="2" key="1">
    <citation type="journal article" date="2019" name="Int. J. Syst. Evol. Microbiol.">
        <title>The Global Catalogue of Microorganisms (GCM) 10K type strain sequencing project: providing services to taxonomists for standard genome sequencing and annotation.</title>
        <authorList>
            <consortium name="The Broad Institute Genomics Platform"/>
            <consortium name="The Broad Institute Genome Sequencing Center for Infectious Disease"/>
            <person name="Wu L."/>
            <person name="Ma J."/>
        </authorList>
    </citation>
    <scope>NUCLEOTIDE SEQUENCE [LARGE SCALE GENOMIC DNA]</scope>
    <source>
        <strain evidence="2">CGMCC 1.15043</strain>
    </source>
</reference>
<organism evidence="1 2">
    <name type="scientific">Paenibacillus marchantiophytorum</name>
    <dbReference type="NCBI Taxonomy" id="1619310"/>
    <lineage>
        <taxon>Bacteria</taxon>
        <taxon>Bacillati</taxon>
        <taxon>Bacillota</taxon>
        <taxon>Bacilli</taxon>
        <taxon>Bacillales</taxon>
        <taxon>Paenibacillaceae</taxon>
        <taxon>Paenibacillus</taxon>
    </lineage>
</organism>
<proteinExistence type="predicted"/>
<protein>
    <submittedName>
        <fullName evidence="1">Uncharacterized protein</fullName>
    </submittedName>
</protein>
<comment type="caution">
    <text evidence="1">The sequence shown here is derived from an EMBL/GenBank/DDBJ whole genome shotgun (WGS) entry which is preliminary data.</text>
</comment>
<name>A0ABQ1FH85_9BACL</name>
<evidence type="ECO:0000313" key="2">
    <source>
        <dbReference type="Proteomes" id="UP000615455"/>
    </source>
</evidence>
<accession>A0ABQ1FH85</accession>
<evidence type="ECO:0000313" key="1">
    <source>
        <dbReference type="EMBL" id="GGA12991.1"/>
    </source>
</evidence>